<dbReference type="Proteomes" id="UP001200307">
    <property type="component" value="Unassembled WGS sequence"/>
</dbReference>
<dbReference type="InterPro" id="IPR004107">
    <property type="entry name" value="Integrase_SAM-like_N"/>
</dbReference>
<reference evidence="12" key="1">
    <citation type="submission" date="2021-12" db="EMBL/GenBank/DDBJ databases">
        <authorList>
            <person name="Lv X."/>
        </authorList>
    </citation>
    <scope>NUCLEOTIDE SEQUENCE</scope>
    <source>
        <strain evidence="12">HF2106</strain>
    </source>
</reference>
<evidence type="ECO:0000256" key="4">
    <source>
        <dbReference type="ARBA" id="ARBA00022829"/>
    </source>
</evidence>
<keyword evidence="5" id="KW-0229">DNA integration</keyword>
<dbReference type="GO" id="GO:0003677">
    <property type="term" value="F:DNA binding"/>
    <property type="evidence" value="ECO:0007669"/>
    <property type="project" value="UniProtKB-UniRule"/>
</dbReference>
<evidence type="ECO:0000256" key="5">
    <source>
        <dbReference type="ARBA" id="ARBA00022908"/>
    </source>
</evidence>
<evidence type="ECO:0000256" key="3">
    <source>
        <dbReference type="ARBA" id="ARBA00022618"/>
    </source>
</evidence>
<protein>
    <submittedName>
        <fullName evidence="12">Tyrosine recombinase XerC</fullName>
    </submittedName>
</protein>
<dbReference type="GO" id="GO:0007059">
    <property type="term" value="P:chromosome segregation"/>
    <property type="evidence" value="ECO:0007669"/>
    <property type="project" value="UniProtKB-KW"/>
</dbReference>
<feature type="domain" description="Tyr recombinase" evidence="10">
    <location>
        <begin position="106"/>
        <end position="288"/>
    </location>
</feature>
<dbReference type="InterPro" id="IPR010998">
    <property type="entry name" value="Integrase_recombinase_N"/>
</dbReference>
<dbReference type="Gene3D" id="1.10.150.130">
    <property type="match status" value="1"/>
</dbReference>
<organism evidence="12 13">
    <name type="scientific">Segatella copri</name>
    <dbReference type="NCBI Taxonomy" id="165179"/>
    <lineage>
        <taxon>Bacteria</taxon>
        <taxon>Pseudomonadati</taxon>
        <taxon>Bacteroidota</taxon>
        <taxon>Bacteroidia</taxon>
        <taxon>Bacteroidales</taxon>
        <taxon>Prevotellaceae</taxon>
        <taxon>Segatella</taxon>
    </lineage>
</organism>
<accession>A0AAW4YLA9</accession>
<dbReference type="AlphaFoldDB" id="A0AAW4YLA9"/>
<dbReference type="PROSITE" id="PS51900">
    <property type="entry name" value="CB"/>
    <property type="match status" value="1"/>
</dbReference>
<feature type="domain" description="Core-binding (CB)" evidence="11">
    <location>
        <begin position="1"/>
        <end position="85"/>
    </location>
</feature>
<dbReference type="EMBL" id="JAJTVO010000014">
    <property type="protein sequence ID" value="MCE4122348.1"/>
    <property type="molecule type" value="Genomic_DNA"/>
</dbReference>
<dbReference type="SUPFAM" id="SSF56349">
    <property type="entry name" value="DNA breaking-rejoining enzymes"/>
    <property type="match status" value="1"/>
</dbReference>
<dbReference type="InterPro" id="IPR044068">
    <property type="entry name" value="CB"/>
</dbReference>
<dbReference type="PANTHER" id="PTHR30349">
    <property type="entry name" value="PHAGE INTEGRASE-RELATED"/>
    <property type="match status" value="1"/>
</dbReference>
<proteinExistence type="predicted"/>
<dbReference type="GO" id="GO:0051301">
    <property type="term" value="P:cell division"/>
    <property type="evidence" value="ECO:0007669"/>
    <property type="project" value="UniProtKB-KW"/>
</dbReference>
<gene>
    <name evidence="12" type="ORF">LYY06_08740</name>
</gene>
<dbReference type="NCBIfam" id="NF040815">
    <property type="entry name" value="recomb_XerA_Arch"/>
    <property type="match status" value="1"/>
</dbReference>
<dbReference type="InterPro" id="IPR050090">
    <property type="entry name" value="Tyrosine_recombinase_XerCD"/>
</dbReference>
<keyword evidence="4" id="KW-0159">Chromosome partition</keyword>
<evidence type="ECO:0000256" key="6">
    <source>
        <dbReference type="ARBA" id="ARBA00023125"/>
    </source>
</evidence>
<name>A0AAW4YLA9_9BACT</name>
<evidence type="ECO:0000256" key="2">
    <source>
        <dbReference type="ARBA" id="ARBA00022490"/>
    </source>
</evidence>
<dbReference type="RefSeq" id="WP_203053592.1">
    <property type="nucleotide sequence ID" value="NZ_JAJTVO010000014.1"/>
</dbReference>
<dbReference type="Pfam" id="PF02899">
    <property type="entry name" value="Phage_int_SAM_1"/>
    <property type="match status" value="1"/>
</dbReference>
<dbReference type="Pfam" id="PF00589">
    <property type="entry name" value="Phage_integrase"/>
    <property type="match status" value="1"/>
</dbReference>
<evidence type="ECO:0000256" key="7">
    <source>
        <dbReference type="ARBA" id="ARBA00023172"/>
    </source>
</evidence>
<evidence type="ECO:0000259" key="11">
    <source>
        <dbReference type="PROSITE" id="PS51900"/>
    </source>
</evidence>
<keyword evidence="3" id="KW-0132">Cell division</keyword>
<keyword evidence="7" id="KW-0233">DNA recombination</keyword>
<dbReference type="GO" id="GO:0006310">
    <property type="term" value="P:DNA recombination"/>
    <property type="evidence" value="ECO:0007669"/>
    <property type="project" value="UniProtKB-KW"/>
</dbReference>
<dbReference type="Gene3D" id="1.10.443.10">
    <property type="entry name" value="Intergrase catalytic core"/>
    <property type="match status" value="1"/>
</dbReference>
<keyword evidence="6 9" id="KW-0238">DNA-binding</keyword>
<dbReference type="PANTHER" id="PTHR30349:SF77">
    <property type="entry name" value="TYROSINE RECOMBINASE XERC"/>
    <property type="match status" value="1"/>
</dbReference>
<dbReference type="InterPro" id="IPR013762">
    <property type="entry name" value="Integrase-like_cat_sf"/>
</dbReference>
<sequence>MLSIDKFLEYLRSELNRSQRTVENYREDLKLFEQYARNLSESFTWESVDSDMIRNWMEHMIDAGNKATSVNRRLSALKMFYRFALVRHYVESDPAHSLKGPKESKPLPQFLKENEMDELLDRKMWGDDYNNVRARTIIILFYETGMRLSELIGLDVDDVNFIKKEIKITGKGNKQRIVPFGDELKNALSEYLALRAQRVMVKSGALLLADKGGRMSPAQVREIVKENLARVCSLKKKSPHVLRHTFATAMLNHGAGIESLKRLLGHAKLSTTEIYTHTTFEQLKRVYIEAHPRA</sequence>
<evidence type="ECO:0000313" key="13">
    <source>
        <dbReference type="Proteomes" id="UP001200307"/>
    </source>
</evidence>
<dbReference type="GO" id="GO:0015074">
    <property type="term" value="P:DNA integration"/>
    <property type="evidence" value="ECO:0007669"/>
    <property type="project" value="UniProtKB-KW"/>
</dbReference>
<comment type="subcellular location">
    <subcellularLocation>
        <location evidence="1">Cytoplasm</location>
    </subcellularLocation>
</comment>
<evidence type="ECO:0000256" key="9">
    <source>
        <dbReference type="PROSITE-ProRule" id="PRU01248"/>
    </source>
</evidence>
<keyword evidence="8" id="KW-0131">Cell cycle</keyword>
<keyword evidence="2" id="KW-0963">Cytoplasm</keyword>
<dbReference type="GO" id="GO:0005737">
    <property type="term" value="C:cytoplasm"/>
    <property type="evidence" value="ECO:0007669"/>
    <property type="project" value="UniProtKB-SubCell"/>
</dbReference>
<evidence type="ECO:0000259" key="10">
    <source>
        <dbReference type="PROSITE" id="PS51898"/>
    </source>
</evidence>
<evidence type="ECO:0000256" key="8">
    <source>
        <dbReference type="ARBA" id="ARBA00023306"/>
    </source>
</evidence>
<evidence type="ECO:0000313" key="12">
    <source>
        <dbReference type="EMBL" id="MCE4122348.1"/>
    </source>
</evidence>
<dbReference type="InterPro" id="IPR011010">
    <property type="entry name" value="DNA_brk_join_enz"/>
</dbReference>
<dbReference type="PROSITE" id="PS51898">
    <property type="entry name" value="TYR_RECOMBINASE"/>
    <property type="match status" value="1"/>
</dbReference>
<comment type="caution">
    <text evidence="12">The sequence shown here is derived from an EMBL/GenBank/DDBJ whole genome shotgun (WGS) entry which is preliminary data.</text>
</comment>
<evidence type="ECO:0000256" key="1">
    <source>
        <dbReference type="ARBA" id="ARBA00004496"/>
    </source>
</evidence>
<dbReference type="InterPro" id="IPR002104">
    <property type="entry name" value="Integrase_catalytic"/>
</dbReference>